<dbReference type="PROSITE" id="PS50835">
    <property type="entry name" value="IG_LIKE"/>
    <property type="match status" value="3"/>
</dbReference>
<evidence type="ECO:0000256" key="4">
    <source>
        <dbReference type="SAM" id="MobiDB-lite"/>
    </source>
</evidence>
<organism evidence="6 7">
    <name type="scientific">Monopterus albus</name>
    <name type="common">Swamp eel</name>
    <dbReference type="NCBI Taxonomy" id="43700"/>
    <lineage>
        <taxon>Eukaryota</taxon>
        <taxon>Metazoa</taxon>
        <taxon>Chordata</taxon>
        <taxon>Craniata</taxon>
        <taxon>Vertebrata</taxon>
        <taxon>Euteleostomi</taxon>
        <taxon>Actinopterygii</taxon>
        <taxon>Neopterygii</taxon>
        <taxon>Teleostei</taxon>
        <taxon>Neoteleostei</taxon>
        <taxon>Acanthomorphata</taxon>
        <taxon>Anabantaria</taxon>
        <taxon>Synbranchiformes</taxon>
        <taxon>Synbranchidae</taxon>
        <taxon>Monopterus</taxon>
    </lineage>
</organism>
<keyword evidence="7" id="KW-1185">Reference proteome</keyword>
<dbReference type="GO" id="GO:0001817">
    <property type="term" value="P:regulation of cytokine production"/>
    <property type="evidence" value="ECO:0007669"/>
    <property type="project" value="TreeGrafter"/>
</dbReference>
<dbReference type="InterPro" id="IPR050504">
    <property type="entry name" value="IgSF_BTN/MOG"/>
</dbReference>
<name>A0A3Q3JBL2_MONAL</name>
<dbReference type="Pfam" id="PF07686">
    <property type="entry name" value="V-set"/>
    <property type="match status" value="3"/>
</dbReference>
<dbReference type="Proteomes" id="UP000261600">
    <property type="component" value="Unplaced"/>
</dbReference>
<dbReference type="InterPro" id="IPR013783">
    <property type="entry name" value="Ig-like_fold"/>
</dbReference>
<dbReference type="InterPro" id="IPR013106">
    <property type="entry name" value="Ig_V-set"/>
</dbReference>
<dbReference type="GO" id="GO:0009897">
    <property type="term" value="C:external side of plasma membrane"/>
    <property type="evidence" value="ECO:0007669"/>
    <property type="project" value="TreeGrafter"/>
</dbReference>
<dbReference type="SMART" id="SM00408">
    <property type="entry name" value="IGc2"/>
    <property type="match status" value="2"/>
</dbReference>
<evidence type="ECO:0000256" key="2">
    <source>
        <dbReference type="ARBA" id="ARBA00023136"/>
    </source>
</evidence>
<evidence type="ECO:0000259" key="5">
    <source>
        <dbReference type="PROSITE" id="PS50835"/>
    </source>
</evidence>
<keyword evidence="2" id="KW-0472">Membrane</keyword>
<accession>A0A3Q3JBL2</accession>
<dbReference type="PANTHER" id="PTHR24100:SF151">
    <property type="entry name" value="ICOS LIGAND"/>
    <property type="match status" value="1"/>
</dbReference>
<dbReference type="SMART" id="SM00409">
    <property type="entry name" value="IG"/>
    <property type="match status" value="3"/>
</dbReference>
<keyword evidence="3" id="KW-0393">Immunoglobulin domain</keyword>
<feature type="domain" description="Ig-like" evidence="5">
    <location>
        <begin position="114"/>
        <end position="216"/>
    </location>
</feature>
<feature type="domain" description="Ig-like" evidence="5">
    <location>
        <begin position="261"/>
        <end position="348"/>
    </location>
</feature>
<evidence type="ECO:0000313" key="6">
    <source>
        <dbReference type="Ensembl" id="ENSMALP00000014145.1"/>
    </source>
</evidence>
<dbReference type="PANTHER" id="PTHR24100">
    <property type="entry name" value="BUTYROPHILIN"/>
    <property type="match status" value="1"/>
</dbReference>
<dbReference type="SUPFAM" id="SSF48726">
    <property type="entry name" value="Immunoglobulin"/>
    <property type="match status" value="3"/>
</dbReference>
<dbReference type="SMART" id="SM00406">
    <property type="entry name" value="IGv"/>
    <property type="match status" value="3"/>
</dbReference>
<comment type="subcellular location">
    <subcellularLocation>
        <location evidence="1">Membrane</location>
    </subcellularLocation>
</comment>
<feature type="domain" description="Ig-like" evidence="5">
    <location>
        <begin position="21"/>
        <end position="107"/>
    </location>
</feature>
<reference evidence="6" key="1">
    <citation type="submission" date="2025-08" db="UniProtKB">
        <authorList>
            <consortium name="Ensembl"/>
        </authorList>
    </citation>
    <scope>IDENTIFICATION</scope>
</reference>
<evidence type="ECO:0000256" key="3">
    <source>
        <dbReference type="ARBA" id="ARBA00023319"/>
    </source>
</evidence>
<dbReference type="Gene3D" id="2.60.40.10">
    <property type="entry name" value="Immunoglobulins"/>
    <property type="match status" value="3"/>
</dbReference>
<proteinExistence type="predicted"/>
<dbReference type="InterPro" id="IPR007110">
    <property type="entry name" value="Ig-like_dom"/>
</dbReference>
<dbReference type="InterPro" id="IPR003599">
    <property type="entry name" value="Ig_sub"/>
</dbReference>
<protein>
    <recommendedName>
        <fullName evidence="5">Ig-like domain-containing protein</fullName>
    </recommendedName>
</protein>
<dbReference type="AlphaFoldDB" id="A0A3Q3JBL2"/>
<dbReference type="Ensembl" id="ENSMALT00000014449.1">
    <property type="protein sequence ID" value="ENSMALP00000014145.1"/>
    <property type="gene ID" value="ENSMALG00000009953.1"/>
</dbReference>
<feature type="region of interest" description="Disordered" evidence="4">
    <location>
        <begin position="295"/>
        <end position="315"/>
    </location>
</feature>
<dbReference type="InterPro" id="IPR036179">
    <property type="entry name" value="Ig-like_dom_sf"/>
</dbReference>
<dbReference type="GO" id="GO:0050852">
    <property type="term" value="P:T cell receptor signaling pathway"/>
    <property type="evidence" value="ECO:0007669"/>
    <property type="project" value="TreeGrafter"/>
</dbReference>
<dbReference type="GO" id="GO:0005102">
    <property type="term" value="F:signaling receptor binding"/>
    <property type="evidence" value="ECO:0007669"/>
    <property type="project" value="TreeGrafter"/>
</dbReference>
<dbReference type="InterPro" id="IPR003598">
    <property type="entry name" value="Ig_sub2"/>
</dbReference>
<evidence type="ECO:0000256" key="1">
    <source>
        <dbReference type="ARBA" id="ARBA00004370"/>
    </source>
</evidence>
<sequence length="348" mass="39492">MANTLLQGKVFASEHKVLNTSSLSASVPEFIRAKPGDNVTLPCRAPSYTMIRAVVWSRPDLEPGDVLKYQNRKSDPENQHPEVKDRDMSLVLRNVMTGDSGTYECHVFLEQPIPKKTVIETEHISIDPFSCSVEVQQLPGCPFPSSTDITTVEWNKLGLEPEYVAKYQDGKFDPGNQHPSFKDRVELEGSEMKDGDVSLVLRNVTIIDNGNYKCHVFQGRKEIPHHHKRQHMSLAVWNMKHVKHLLSLSASVPEFIRAKPGDNVTLPCRAPSYTMIRAVVWSRPDLEPGDVLKYQNRKSDPENQHPSFKSRVELEDSEMKNGDVSLVLRNVTTGDRGTYECRVFHDFR</sequence>
<dbReference type="STRING" id="43700.ENSMALP00000014145"/>
<reference evidence="6" key="2">
    <citation type="submission" date="2025-09" db="UniProtKB">
        <authorList>
            <consortium name="Ensembl"/>
        </authorList>
    </citation>
    <scope>IDENTIFICATION</scope>
</reference>
<evidence type="ECO:0000313" key="7">
    <source>
        <dbReference type="Proteomes" id="UP000261600"/>
    </source>
</evidence>